<sequence>MLNNNCGGFFTVKTTHFQSFQNQSILVPPLCHLDSVIGENYYNGHLKAMQWMPISGIGVILLSILVYRIRSLKQKWSFNCSESTEHHKQVRNQGLIFLKKMRTSIRSHSALHCLLPTMSSTGNLSTFAIAVYLLCSWVQAPRGDQRYPYQFCILDDPPQNAQHLDPHGEFNPFGSWFSSTGSILGNFGVPVGDKVNSSSTKTRYK</sequence>
<protein>
    <submittedName>
        <fullName evidence="3">CUB domain-containing protein</fullName>
    </submittedName>
</protein>
<evidence type="ECO:0000313" key="3">
    <source>
        <dbReference type="WBParaSite" id="ACAC_0000058401-mRNA-1"/>
    </source>
</evidence>
<organism evidence="2 3">
    <name type="scientific">Angiostrongylus cantonensis</name>
    <name type="common">Rat lungworm</name>
    <dbReference type="NCBI Taxonomy" id="6313"/>
    <lineage>
        <taxon>Eukaryota</taxon>
        <taxon>Metazoa</taxon>
        <taxon>Ecdysozoa</taxon>
        <taxon>Nematoda</taxon>
        <taxon>Chromadorea</taxon>
        <taxon>Rhabditida</taxon>
        <taxon>Rhabditina</taxon>
        <taxon>Rhabditomorpha</taxon>
        <taxon>Strongyloidea</taxon>
        <taxon>Metastrongylidae</taxon>
        <taxon>Angiostrongylus</taxon>
    </lineage>
</organism>
<name>A0A0K0CTX4_ANGCA</name>
<proteinExistence type="predicted"/>
<feature type="transmembrane region" description="Helical" evidence="1">
    <location>
        <begin position="48"/>
        <end position="67"/>
    </location>
</feature>
<accession>A0A0K0CTX4</accession>
<dbReference type="WBParaSite" id="ACAC_0000058401-mRNA-1">
    <property type="protein sequence ID" value="ACAC_0000058401-mRNA-1"/>
    <property type="gene ID" value="ACAC_0000058401"/>
</dbReference>
<dbReference type="AlphaFoldDB" id="A0A0K0CTX4"/>
<evidence type="ECO:0000256" key="1">
    <source>
        <dbReference type="SAM" id="Phobius"/>
    </source>
</evidence>
<reference evidence="2" key="1">
    <citation type="submission" date="2012-09" db="EMBL/GenBank/DDBJ databases">
        <authorList>
            <person name="Martin A.A."/>
        </authorList>
    </citation>
    <scope>NUCLEOTIDE SEQUENCE</scope>
</reference>
<keyword evidence="2" id="KW-1185">Reference proteome</keyword>
<keyword evidence="1" id="KW-1133">Transmembrane helix</keyword>
<keyword evidence="1" id="KW-0472">Membrane</keyword>
<reference evidence="3" key="2">
    <citation type="submission" date="2017-02" db="UniProtKB">
        <authorList>
            <consortium name="WormBaseParasite"/>
        </authorList>
    </citation>
    <scope>IDENTIFICATION</scope>
</reference>
<keyword evidence="1" id="KW-0812">Transmembrane</keyword>
<evidence type="ECO:0000313" key="2">
    <source>
        <dbReference type="Proteomes" id="UP000035642"/>
    </source>
</evidence>
<dbReference type="Proteomes" id="UP000035642">
    <property type="component" value="Unassembled WGS sequence"/>
</dbReference>